<evidence type="ECO:0000256" key="3">
    <source>
        <dbReference type="ARBA" id="ARBA00005349"/>
    </source>
</evidence>
<dbReference type="PANTHER" id="PTHR43876">
    <property type="entry name" value="UBIQUINONE BIOSYNTHESIS MONOOXYGENASE COQ6, MITOCHONDRIAL"/>
    <property type="match status" value="1"/>
</dbReference>
<gene>
    <name evidence="9" type="ORF">DL796_03245</name>
</gene>
<dbReference type="EMBL" id="QICH01000001">
    <property type="protein sequence ID" value="PXF64657.1"/>
    <property type="molecule type" value="Genomic_DNA"/>
</dbReference>
<dbReference type="AlphaFoldDB" id="A0A318DCH6"/>
<dbReference type="OrthoDB" id="9769565at2"/>
<evidence type="ECO:0000259" key="8">
    <source>
        <dbReference type="Pfam" id="PF01494"/>
    </source>
</evidence>
<dbReference type="GO" id="GO:0006744">
    <property type="term" value="P:ubiquinone biosynthetic process"/>
    <property type="evidence" value="ECO:0007669"/>
    <property type="project" value="UniProtKB-UniPathway"/>
</dbReference>
<keyword evidence="4" id="KW-0285">Flavoprotein</keyword>
<comment type="caution">
    <text evidence="9">The sequence shown here is derived from an EMBL/GenBank/DDBJ whole genome shotgun (WGS) entry which is preliminary data.</text>
</comment>
<name>A0A318DCH6_9GAMM</name>
<reference evidence="9 10" key="1">
    <citation type="submission" date="2018-05" db="EMBL/GenBank/DDBJ databases">
        <title>Kangiella spongicola genome sequence.</title>
        <authorList>
            <person name="Maclea K.S."/>
            <person name="Goen A.E."/>
            <person name="Kelley C."/>
            <person name="Underriner A."/>
            <person name="Silverwood T."/>
            <person name="Trachtenberg A.M."/>
        </authorList>
    </citation>
    <scope>NUCLEOTIDE SEQUENCE [LARGE SCALE GENOMIC DNA]</scope>
    <source>
        <strain evidence="9 10">ATCC BAA-2076</strain>
    </source>
</reference>
<dbReference type="GO" id="GO:0008681">
    <property type="term" value="F:2-octaprenyl-6-methoxyphenol hydroxylase activity"/>
    <property type="evidence" value="ECO:0007669"/>
    <property type="project" value="InterPro"/>
</dbReference>
<dbReference type="NCBIfam" id="NF004356">
    <property type="entry name" value="PRK05732.1"/>
    <property type="match status" value="1"/>
</dbReference>
<comment type="cofactor">
    <cofactor evidence="1">
        <name>FAD</name>
        <dbReference type="ChEBI" id="CHEBI:57692"/>
    </cofactor>
</comment>
<evidence type="ECO:0000256" key="7">
    <source>
        <dbReference type="ARBA" id="ARBA00023033"/>
    </source>
</evidence>
<evidence type="ECO:0000256" key="6">
    <source>
        <dbReference type="ARBA" id="ARBA00023002"/>
    </source>
</evidence>
<keyword evidence="10" id="KW-1185">Reference proteome</keyword>
<dbReference type="InterPro" id="IPR018168">
    <property type="entry name" value="Ubi_Hdrlase_CS"/>
</dbReference>
<feature type="domain" description="FAD-binding" evidence="8">
    <location>
        <begin position="5"/>
        <end position="339"/>
    </location>
</feature>
<dbReference type="Proteomes" id="UP000247689">
    <property type="component" value="Unassembled WGS sequence"/>
</dbReference>
<dbReference type="InterPro" id="IPR036188">
    <property type="entry name" value="FAD/NAD-bd_sf"/>
</dbReference>
<dbReference type="NCBIfam" id="TIGR01984">
    <property type="entry name" value="UbiH"/>
    <property type="match status" value="1"/>
</dbReference>
<dbReference type="InterPro" id="IPR002938">
    <property type="entry name" value="FAD-bd"/>
</dbReference>
<dbReference type="UniPathway" id="UPA00232"/>
<organism evidence="9 10">
    <name type="scientific">Kangiella spongicola</name>
    <dbReference type="NCBI Taxonomy" id="796379"/>
    <lineage>
        <taxon>Bacteria</taxon>
        <taxon>Pseudomonadati</taxon>
        <taxon>Pseudomonadota</taxon>
        <taxon>Gammaproteobacteria</taxon>
        <taxon>Kangiellales</taxon>
        <taxon>Kangiellaceae</taxon>
        <taxon>Kangiella</taxon>
    </lineage>
</organism>
<evidence type="ECO:0000256" key="1">
    <source>
        <dbReference type="ARBA" id="ARBA00001974"/>
    </source>
</evidence>
<dbReference type="Gene3D" id="3.50.50.60">
    <property type="entry name" value="FAD/NAD(P)-binding domain"/>
    <property type="match status" value="2"/>
</dbReference>
<dbReference type="NCBIfam" id="TIGR01988">
    <property type="entry name" value="Ubi-OHases"/>
    <property type="match status" value="1"/>
</dbReference>
<dbReference type="PROSITE" id="PS01304">
    <property type="entry name" value="UBIH"/>
    <property type="match status" value="1"/>
</dbReference>
<dbReference type="PANTHER" id="PTHR43876:SF8">
    <property type="entry name" value="2-OCTAPRENYL-6-METHOXYPHENOL HYDROXYLASE"/>
    <property type="match status" value="1"/>
</dbReference>
<dbReference type="SUPFAM" id="SSF51905">
    <property type="entry name" value="FAD/NAD(P)-binding domain"/>
    <property type="match status" value="1"/>
</dbReference>
<dbReference type="GO" id="GO:0071949">
    <property type="term" value="F:FAD binding"/>
    <property type="evidence" value="ECO:0007669"/>
    <property type="project" value="InterPro"/>
</dbReference>
<proteinExistence type="inferred from homology"/>
<dbReference type="InterPro" id="IPR051205">
    <property type="entry name" value="UbiH/COQ6_monooxygenase"/>
</dbReference>
<evidence type="ECO:0000256" key="4">
    <source>
        <dbReference type="ARBA" id="ARBA00022630"/>
    </source>
</evidence>
<protein>
    <submittedName>
        <fullName evidence="9">2-octaprenyl-6-methoxyphenyl hydroxylase</fullName>
    </submittedName>
</protein>
<keyword evidence="5" id="KW-0274">FAD</keyword>
<evidence type="ECO:0000256" key="2">
    <source>
        <dbReference type="ARBA" id="ARBA00004749"/>
    </source>
</evidence>
<evidence type="ECO:0000313" key="10">
    <source>
        <dbReference type="Proteomes" id="UP000247689"/>
    </source>
</evidence>
<evidence type="ECO:0000256" key="5">
    <source>
        <dbReference type="ARBA" id="ARBA00022827"/>
    </source>
</evidence>
<accession>A0A318DCH6</accession>
<dbReference type="InterPro" id="IPR011295">
    <property type="entry name" value="UbiH"/>
</dbReference>
<keyword evidence="7" id="KW-0503">Monooxygenase</keyword>
<keyword evidence="6" id="KW-0560">Oxidoreductase</keyword>
<dbReference type="InterPro" id="IPR010971">
    <property type="entry name" value="UbiH/COQ6"/>
</dbReference>
<comment type="similarity">
    <text evidence="3">Belongs to the UbiH/COQ6 family.</text>
</comment>
<dbReference type="Pfam" id="PF01494">
    <property type="entry name" value="FAD_binding_3"/>
    <property type="match status" value="1"/>
</dbReference>
<dbReference type="PRINTS" id="PR00420">
    <property type="entry name" value="RNGMNOXGNASE"/>
</dbReference>
<sequence length="402" mass="43931">MKDSYPVAIVGGGMAGASLALALAKRGIACVVFEAFALSEQSQPSFDDRTVALSKASLNILANLGIAEEIARVSEAIKTIHVSEQGHIGFARLAAEECDVEQLGAVIENWQLGKVLHQAFSKQAEYIDYVAPAKVLELSQSHDGAELTVEIDGQAETVETQLVVLADGARSPLRQKLHIDSEQRDFETAAVVCNLSTQLPHRNQAFERFTADGPLALLPLSRQRMALVWSKPQHQAEHYVSMPENEFAKELEHAFGARLGRITKVGKRQSFPLVQSKAETLVRGRCVLVGNAAQSLHPIAGQGFNLGLRDISVLSELLSGAEDYGDFHVLNQYQSLRQSDREQTLWVTESLARLFSNDWAPLSLTRNLLLKAMDIVPSAKSIFAQQAMGFGFKNSELAANDE</sequence>
<evidence type="ECO:0000313" key="9">
    <source>
        <dbReference type="EMBL" id="PXF64657.1"/>
    </source>
</evidence>
<comment type="pathway">
    <text evidence="2">Cofactor biosynthesis; ubiquinone biosynthesis.</text>
</comment>